<dbReference type="Proteomes" id="UP000018291">
    <property type="component" value="Unassembled WGS sequence"/>
</dbReference>
<dbReference type="HOGENOM" id="CLU_638873_0_0_11"/>
<dbReference type="EMBL" id="CANL01000056">
    <property type="protein sequence ID" value="CCM65153.1"/>
    <property type="molecule type" value="Genomic_DNA"/>
</dbReference>
<reference evidence="2 3" key="1">
    <citation type="journal article" date="2013" name="ISME J.">
        <title>Metabolic model for the filamentous 'Candidatus Microthrix parvicella' based on genomic and metagenomic analyses.</title>
        <authorList>
            <person name="Jon McIlroy S."/>
            <person name="Kristiansen R."/>
            <person name="Albertsen M."/>
            <person name="Michael Karst S."/>
            <person name="Rossetti S."/>
            <person name="Lund Nielsen J."/>
            <person name="Tandoi V."/>
            <person name="James Seviour R."/>
            <person name="Nielsen P.H."/>
        </authorList>
    </citation>
    <scope>NUCLEOTIDE SEQUENCE [LARGE SCALE GENOMIC DNA]</scope>
    <source>
        <strain evidence="2 3">RN1</strain>
    </source>
</reference>
<feature type="region of interest" description="Disordered" evidence="1">
    <location>
        <begin position="1"/>
        <end position="29"/>
    </location>
</feature>
<keyword evidence="3" id="KW-1185">Reference proteome</keyword>
<organism evidence="2 3">
    <name type="scientific">Candidatus Neomicrothrix parvicella RN1</name>
    <dbReference type="NCBI Taxonomy" id="1229780"/>
    <lineage>
        <taxon>Bacteria</taxon>
        <taxon>Bacillati</taxon>
        <taxon>Actinomycetota</taxon>
        <taxon>Acidimicrobiia</taxon>
        <taxon>Acidimicrobiales</taxon>
        <taxon>Microthrixaceae</taxon>
        <taxon>Candidatus Neomicrothrix</taxon>
    </lineage>
</organism>
<proteinExistence type="predicted"/>
<name>R4Z345_9ACTN</name>
<accession>R4Z345</accession>
<dbReference type="eggNOG" id="ENOG502Z95N">
    <property type="taxonomic scope" value="Bacteria"/>
</dbReference>
<sequence>MGGLPGCLGGASRRHLKPEETGTILPDPRGAMTRRFIAPMLALSVIAAACTDTGGRRRGDAAPSAGQRNVAAAPKNGSCDDLDPSACLLPWPNDRLTRTDARAPTGLRVDLPTDGVPANVDGTRIDVSDQNRGDGFSPSSIAMVVIPGLDVERSKLPPSTDFGASLGNASPLVVLDIDANERVPAWAELDAAGNDPDATPLMIVPAAALVEGHTHVVALRNLVGPNGQPMPPNEAYIARLNSPDAHTNTVVEGLQAAKLDTTDMQLAWNFDKFAPAMNAAYPDPLDQALGRELIQMLWDRGENAGWAQHLTADTYDGAPNRNVLLLEAFGDHQLANVSTEKLARTLGVPRRAPTPANGRSNDLEALFGIPAIDALPTGGSGLVVWDFGTPAPPTINVPPRAGDDPHAKLATEPEALAMVAAFIDRNQAN</sequence>
<dbReference type="STRING" id="1229780.BN381_60057"/>
<gene>
    <name evidence="2" type="ORF">BN381_60057</name>
</gene>
<evidence type="ECO:0000313" key="3">
    <source>
        <dbReference type="Proteomes" id="UP000018291"/>
    </source>
</evidence>
<dbReference type="AlphaFoldDB" id="R4Z345"/>
<evidence type="ECO:0000256" key="1">
    <source>
        <dbReference type="SAM" id="MobiDB-lite"/>
    </source>
</evidence>
<evidence type="ECO:0000313" key="2">
    <source>
        <dbReference type="EMBL" id="CCM65153.1"/>
    </source>
</evidence>
<protein>
    <submittedName>
        <fullName evidence="2">Uncharacterized protein</fullName>
    </submittedName>
</protein>
<feature type="region of interest" description="Disordered" evidence="1">
    <location>
        <begin position="54"/>
        <end position="78"/>
    </location>
</feature>
<comment type="caution">
    <text evidence="2">The sequence shown here is derived from an EMBL/GenBank/DDBJ whole genome shotgun (WGS) entry which is preliminary data.</text>
</comment>